<organism evidence="3 4">
    <name type="scientific">Ilyodon furcidens</name>
    <name type="common">goldbreast splitfin</name>
    <dbReference type="NCBI Taxonomy" id="33524"/>
    <lineage>
        <taxon>Eukaryota</taxon>
        <taxon>Metazoa</taxon>
        <taxon>Chordata</taxon>
        <taxon>Craniata</taxon>
        <taxon>Vertebrata</taxon>
        <taxon>Euteleostomi</taxon>
        <taxon>Actinopterygii</taxon>
        <taxon>Neopterygii</taxon>
        <taxon>Teleostei</taxon>
        <taxon>Neoteleostei</taxon>
        <taxon>Acanthomorphata</taxon>
        <taxon>Ovalentaria</taxon>
        <taxon>Atherinomorphae</taxon>
        <taxon>Cyprinodontiformes</taxon>
        <taxon>Goodeidae</taxon>
        <taxon>Ilyodon</taxon>
    </lineage>
</organism>
<dbReference type="PROSITE" id="PS50026">
    <property type="entry name" value="EGF_3"/>
    <property type="match status" value="1"/>
</dbReference>
<dbReference type="InterPro" id="IPR000742">
    <property type="entry name" value="EGF"/>
</dbReference>
<feature type="domain" description="EGF-like" evidence="2">
    <location>
        <begin position="11"/>
        <end position="49"/>
    </location>
</feature>
<protein>
    <recommendedName>
        <fullName evidence="2">EGF-like domain-containing protein</fullName>
    </recommendedName>
</protein>
<dbReference type="Pfam" id="PF00008">
    <property type="entry name" value="EGF"/>
    <property type="match status" value="1"/>
</dbReference>
<dbReference type="Gene3D" id="2.10.25.10">
    <property type="entry name" value="Laminin"/>
    <property type="match status" value="1"/>
</dbReference>
<feature type="non-terminal residue" evidence="3">
    <location>
        <position position="1"/>
    </location>
</feature>
<accession>A0ABV0UYV7</accession>
<evidence type="ECO:0000259" key="2">
    <source>
        <dbReference type="PROSITE" id="PS50026"/>
    </source>
</evidence>
<proteinExistence type="predicted"/>
<keyword evidence="1" id="KW-0245">EGF-like domain</keyword>
<gene>
    <name evidence="3" type="ORF">ILYODFUR_035146</name>
</gene>
<evidence type="ECO:0000313" key="3">
    <source>
        <dbReference type="EMBL" id="MEQ2249986.1"/>
    </source>
</evidence>
<dbReference type="SUPFAM" id="SSF57196">
    <property type="entry name" value="EGF/Laminin"/>
    <property type="match status" value="1"/>
</dbReference>
<dbReference type="Proteomes" id="UP001482620">
    <property type="component" value="Unassembled WGS sequence"/>
</dbReference>
<name>A0ABV0UYV7_9TELE</name>
<comment type="caution">
    <text evidence="3">The sequence shown here is derived from an EMBL/GenBank/DDBJ whole genome shotgun (WGS) entry which is preliminary data.</text>
</comment>
<comment type="caution">
    <text evidence="1">Lacks conserved residue(s) required for the propagation of feature annotation.</text>
</comment>
<evidence type="ECO:0000256" key="1">
    <source>
        <dbReference type="PROSITE-ProRule" id="PRU00076"/>
    </source>
</evidence>
<keyword evidence="4" id="KW-1185">Reference proteome</keyword>
<sequence>PVPSSQAPTDPPSVCASNPCLGGSTCEERADQTFVCLCLTGDVYIGACVRGKYLSVKQH</sequence>
<evidence type="ECO:0000313" key="4">
    <source>
        <dbReference type="Proteomes" id="UP001482620"/>
    </source>
</evidence>
<reference evidence="3 4" key="1">
    <citation type="submission" date="2021-06" db="EMBL/GenBank/DDBJ databases">
        <authorList>
            <person name="Palmer J.M."/>
        </authorList>
    </citation>
    <scope>NUCLEOTIDE SEQUENCE [LARGE SCALE GENOMIC DNA]</scope>
    <source>
        <strain evidence="4">if_2019</strain>
        <tissue evidence="3">Muscle</tissue>
    </source>
</reference>
<dbReference type="EMBL" id="JAHRIQ010087682">
    <property type="protein sequence ID" value="MEQ2249986.1"/>
    <property type="molecule type" value="Genomic_DNA"/>
</dbReference>